<organism evidence="3 4">
    <name type="scientific">Lates calcarifer</name>
    <name type="common">Barramundi</name>
    <name type="synonym">Holocentrus calcarifer</name>
    <dbReference type="NCBI Taxonomy" id="8187"/>
    <lineage>
        <taxon>Eukaryota</taxon>
        <taxon>Metazoa</taxon>
        <taxon>Chordata</taxon>
        <taxon>Craniata</taxon>
        <taxon>Vertebrata</taxon>
        <taxon>Euteleostomi</taxon>
        <taxon>Actinopterygii</taxon>
        <taxon>Neopterygii</taxon>
        <taxon>Teleostei</taxon>
        <taxon>Neoteleostei</taxon>
        <taxon>Acanthomorphata</taxon>
        <taxon>Carangaria</taxon>
        <taxon>Carangaria incertae sedis</taxon>
        <taxon>Centropomidae</taxon>
        <taxon>Lates</taxon>
    </lineage>
</organism>
<name>A0AAJ8DTI0_LATCA</name>
<evidence type="ECO:0000256" key="1">
    <source>
        <dbReference type="SAM" id="MobiDB-lite"/>
    </source>
</evidence>
<evidence type="ECO:0000256" key="2">
    <source>
        <dbReference type="SAM" id="SignalP"/>
    </source>
</evidence>
<dbReference type="AlphaFoldDB" id="A0AAJ8DTI0"/>
<reference evidence="4" key="1">
    <citation type="submission" date="2025-08" db="UniProtKB">
        <authorList>
            <consortium name="RefSeq"/>
        </authorList>
    </citation>
    <scope>IDENTIFICATION</scope>
    <source>
        <tissue evidence="4">Brain</tissue>
    </source>
</reference>
<dbReference type="InterPro" id="IPR013783">
    <property type="entry name" value="Ig-like_fold"/>
</dbReference>
<dbReference type="GeneID" id="127143164"/>
<keyword evidence="2" id="KW-0732">Signal</keyword>
<sequence>MHLLISLLLSALGACEAVYWQKLRCPYDLKHESLQRVWCKQSSTDCCTGLTFSQNAHLVDGGKLKVTQGSDFFTVAVLELRHGEGVYWCGVLSINDTLIKLAGDYFHSSSVTYIWSFTRWFLLPLLPMVTIFTSVYCRTTTKHSCKKPEEPDDDTATSRALTDPYENAASVCELE</sequence>
<feature type="chain" id="PRO_5042546517" evidence="2">
    <location>
        <begin position="18"/>
        <end position="175"/>
    </location>
</feature>
<dbReference type="KEGG" id="lcf:127143164"/>
<feature type="region of interest" description="Disordered" evidence="1">
    <location>
        <begin position="143"/>
        <end position="175"/>
    </location>
</feature>
<proteinExistence type="predicted"/>
<dbReference type="RefSeq" id="XP_050930883.1">
    <property type="nucleotide sequence ID" value="XM_051074926.1"/>
</dbReference>
<evidence type="ECO:0000313" key="3">
    <source>
        <dbReference type="Proteomes" id="UP000694890"/>
    </source>
</evidence>
<dbReference type="Gene3D" id="2.60.40.10">
    <property type="entry name" value="Immunoglobulins"/>
    <property type="match status" value="1"/>
</dbReference>
<protein>
    <submittedName>
        <fullName evidence="4">Uncharacterized protein si:ch211-102c2.4</fullName>
    </submittedName>
</protein>
<dbReference type="Proteomes" id="UP000694890">
    <property type="component" value="Linkage group LG13"/>
</dbReference>
<feature type="signal peptide" evidence="2">
    <location>
        <begin position="1"/>
        <end position="17"/>
    </location>
</feature>
<accession>A0AAJ8DTI0</accession>
<gene>
    <name evidence="4" type="primary">si:ch211-102c2.4</name>
</gene>
<evidence type="ECO:0000313" key="4">
    <source>
        <dbReference type="RefSeq" id="XP_050930883.1"/>
    </source>
</evidence>